<dbReference type="EMBL" id="JBHTMK010000012">
    <property type="protein sequence ID" value="MFD1365518.1"/>
    <property type="molecule type" value="Genomic_DNA"/>
</dbReference>
<dbReference type="Gene3D" id="3.40.50.1000">
    <property type="entry name" value="HAD superfamily/HAD-like"/>
    <property type="match status" value="1"/>
</dbReference>
<dbReference type="SUPFAM" id="SSF56784">
    <property type="entry name" value="HAD-like"/>
    <property type="match status" value="1"/>
</dbReference>
<gene>
    <name evidence="1" type="ORF">ACFQ5G_09220</name>
</gene>
<protein>
    <submittedName>
        <fullName evidence="1">HAD-IA family hydrolase</fullName>
    </submittedName>
</protein>
<organism evidence="1 2">
    <name type="scientific">Actinoplanes sichuanensis</name>
    <dbReference type="NCBI Taxonomy" id="512349"/>
    <lineage>
        <taxon>Bacteria</taxon>
        <taxon>Bacillati</taxon>
        <taxon>Actinomycetota</taxon>
        <taxon>Actinomycetes</taxon>
        <taxon>Micromonosporales</taxon>
        <taxon>Micromonosporaceae</taxon>
        <taxon>Actinoplanes</taxon>
    </lineage>
</organism>
<dbReference type="Proteomes" id="UP001597183">
    <property type="component" value="Unassembled WGS sequence"/>
</dbReference>
<proteinExistence type="predicted"/>
<dbReference type="PANTHER" id="PTHR42896:SF2">
    <property type="entry name" value="CBBY-LIKE PROTEIN"/>
    <property type="match status" value="1"/>
</dbReference>
<name>A0ABW4A5N8_9ACTN</name>
<dbReference type="InterPro" id="IPR023198">
    <property type="entry name" value="PGP-like_dom2"/>
</dbReference>
<evidence type="ECO:0000313" key="1">
    <source>
        <dbReference type="EMBL" id="MFD1365518.1"/>
    </source>
</evidence>
<accession>A0ABW4A5N8</accession>
<dbReference type="InterPro" id="IPR023214">
    <property type="entry name" value="HAD_sf"/>
</dbReference>
<evidence type="ECO:0000313" key="2">
    <source>
        <dbReference type="Proteomes" id="UP001597183"/>
    </source>
</evidence>
<dbReference type="Pfam" id="PF00702">
    <property type="entry name" value="Hydrolase"/>
    <property type="match status" value="1"/>
</dbReference>
<dbReference type="Gene3D" id="1.10.150.240">
    <property type="entry name" value="Putative phosphatase, domain 2"/>
    <property type="match status" value="1"/>
</dbReference>
<comment type="caution">
    <text evidence="1">The sequence shown here is derived from an EMBL/GenBank/DDBJ whole genome shotgun (WGS) entry which is preliminary data.</text>
</comment>
<dbReference type="InterPro" id="IPR036412">
    <property type="entry name" value="HAD-like_sf"/>
</dbReference>
<reference evidence="2" key="1">
    <citation type="journal article" date="2019" name="Int. J. Syst. Evol. Microbiol.">
        <title>The Global Catalogue of Microorganisms (GCM) 10K type strain sequencing project: providing services to taxonomists for standard genome sequencing and annotation.</title>
        <authorList>
            <consortium name="The Broad Institute Genomics Platform"/>
            <consortium name="The Broad Institute Genome Sequencing Center for Infectious Disease"/>
            <person name="Wu L."/>
            <person name="Ma J."/>
        </authorList>
    </citation>
    <scope>NUCLEOTIDE SEQUENCE [LARGE SCALE GENOMIC DNA]</scope>
    <source>
        <strain evidence="2">CCM 7526</strain>
    </source>
</reference>
<dbReference type="GO" id="GO:0016787">
    <property type="term" value="F:hydrolase activity"/>
    <property type="evidence" value="ECO:0007669"/>
    <property type="project" value="UniProtKB-KW"/>
</dbReference>
<dbReference type="RefSeq" id="WP_317792948.1">
    <property type="nucleotide sequence ID" value="NZ_AP028461.1"/>
</dbReference>
<dbReference type="InterPro" id="IPR006439">
    <property type="entry name" value="HAD-SF_hydro_IA"/>
</dbReference>
<dbReference type="PANTHER" id="PTHR42896">
    <property type="entry name" value="XYLULOSE-1,5-BISPHOSPHATE (XUBP) PHOSPHATASE"/>
    <property type="match status" value="1"/>
</dbReference>
<keyword evidence="2" id="KW-1185">Reference proteome</keyword>
<sequence>MTRALIFDCDGVVVDLELGRHRRAFNQMWREQGIGWQWSDQQYARALAISGGRERLAALRDDPAFRAVYETPADPRVWAATVARWHARKTEIYADLVRTGVTARSGVRRLATTALAAGWRVGVASAGARASVLTVLRCAVGPDLTAAMSVTTGEDVSAKKPAPEVYHLAARRMGANPADCVVVEDTRNGMRAAVAAGMTCVVTPTRLTFHDDFDEAALVVTGLGDPGRPPEVVIGGRCWSPARPYLSLGDLAALTGTGSGARLPLTVGRQR</sequence>
<dbReference type="SFLD" id="SFLDG01129">
    <property type="entry name" value="C1.5:_HAD__Beta-PGM__Phosphata"/>
    <property type="match status" value="1"/>
</dbReference>
<dbReference type="SFLD" id="SFLDS00003">
    <property type="entry name" value="Haloacid_Dehalogenase"/>
    <property type="match status" value="1"/>
</dbReference>
<dbReference type="NCBIfam" id="TIGR01509">
    <property type="entry name" value="HAD-SF-IA-v3"/>
    <property type="match status" value="1"/>
</dbReference>
<keyword evidence="1" id="KW-0378">Hydrolase</keyword>
<dbReference type="InterPro" id="IPR044999">
    <property type="entry name" value="CbbY-like"/>
</dbReference>